<dbReference type="InterPro" id="IPR036938">
    <property type="entry name" value="PAP2/HPO_sf"/>
</dbReference>
<dbReference type="PANTHER" id="PTHR14969">
    <property type="entry name" value="SPHINGOSINE-1-PHOSPHATE PHOSPHOHYDROLASE"/>
    <property type="match status" value="1"/>
</dbReference>
<evidence type="ECO:0000256" key="1">
    <source>
        <dbReference type="SAM" id="Phobius"/>
    </source>
</evidence>
<dbReference type="Gene3D" id="1.20.144.10">
    <property type="entry name" value="Phosphatidic acid phosphatase type 2/haloperoxidase"/>
    <property type="match status" value="1"/>
</dbReference>
<keyword evidence="1" id="KW-1133">Transmembrane helix</keyword>
<dbReference type="EMBL" id="JAECZB010000045">
    <property type="protein sequence ID" value="MBH8553778.1"/>
    <property type="molecule type" value="Genomic_DNA"/>
</dbReference>
<evidence type="ECO:0000313" key="4">
    <source>
        <dbReference type="Proteomes" id="UP000599391"/>
    </source>
</evidence>
<feature type="transmembrane region" description="Helical" evidence="1">
    <location>
        <begin position="292"/>
        <end position="310"/>
    </location>
</feature>
<sequence length="320" mass="35644">MNTDVGNLSNDHLLIKAIHTAVKGRARYKVNGLHHSEALKNYLEFRLLREEIITNARANHLTGNILIFFQPNWNLNAIALLLHNIVLDYQKEVARIPVSKAHTSIVTAKAKHLPIDKIGNSLILLSGAVCTLALCSGLLHRYGFDQSILLAIQKLHTPLFDRIMLGITSLGDPLVIMLISGGLEINRLSHNRFWQASTLSIATASTIGLNYFLKVLFGRARPALWKHIINVGHHSFPSGHAMVSTVIYGFIGYISAQQFPQYRRQILTLTAVLIILIGLSRLYLGVHWPTDVVIGYAIGLVCLTACISFWESEQQYLLST</sequence>
<reference evidence="3 4" key="1">
    <citation type="journal article" date="2021" name="Int. J. Syst. Evol. Microbiol.">
        <title>Amazonocrinis nigriterrae gen. nov., sp. nov., Atlanticothrix silvestris gen. nov., sp. nov. and Dendronalium phyllosphericum gen. nov., sp. nov., nostocacean cyanobacteria from Brazilian environments.</title>
        <authorList>
            <person name="Alvarenga D.O."/>
            <person name="Andreote A.P.D."/>
            <person name="Branco L.H.Z."/>
            <person name="Delbaje E."/>
            <person name="Cruz R.B."/>
            <person name="Varani A.M."/>
            <person name="Fiore M.F."/>
        </authorList>
    </citation>
    <scope>NUCLEOTIDE SEQUENCE [LARGE SCALE GENOMIC DNA]</scope>
    <source>
        <strain evidence="3 4">CENA357</strain>
    </source>
</reference>
<dbReference type="PANTHER" id="PTHR14969:SF13">
    <property type="entry name" value="AT30094P"/>
    <property type="match status" value="1"/>
</dbReference>
<feature type="transmembrane region" description="Helical" evidence="1">
    <location>
        <begin position="266"/>
        <end position="286"/>
    </location>
</feature>
<dbReference type="AlphaFoldDB" id="A0A8J7HD55"/>
<protein>
    <submittedName>
        <fullName evidence="3">Phosphatase PAP2 family protein</fullName>
    </submittedName>
</protein>
<feature type="domain" description="Phosphatidic acid phosphatase type 2/haloperoxidase" evidence="2">
    <location>
        <begin position="195"/>
        <end position="307"/>
    </location>
</feature>
<feature type="transmembrane region" description="Helical" evidence="1">
    <location>
        <begin position="163"/>
        <end position="181"/>
    </location>
</feature>
<dbReference type="SUPFAM" id="SSF48317">
    <property type="entry name" value="Acid phosphatase/Vanadium-dependent haloperoxidase"/>
    <property type="match status" value="1"/>
</dbReference>
<proteinExistence type="predicted"/>
<feature type="transmembrane region" description="Helical" evidence="1">
    <location>
        <begin position="193"/>
        <end position="213"/>
    </location>
</feature>
<evidence type="ECO:0000313" key="3">
    <source>
        <dbReference type="EMBL" id="MBH8553778.1"/>
    </source>
</evidence>
<dbReference type="Pfam" id="PF01569">
    <property type="entry name" value="PAP2"/>
    <property type="match status" value="1"/>
</dbReference>
<gene>
    <name evidence="3" type="ORF">I8751_15655</name>
</gene>
<feature type="transmembrane region" description="Helical" evidence="1">
    <location>
        <begin position="122"/>
        <end position="143"/>
    </location>
</feature>
<dbReference type="RefSeq" id="WP_214440049.1">
    <property type="nucleotide sequence ID" value="NZ_JAECZB010000045.1"/>
</dbReference>
<dbReference type="CDD" id="cd03392">
    <property type="entry name" value="PAP2_like_2"/>
    <property type="match status" value="1"/>
</dbReference>
<comment type="caution">
    <text evidence="3">The sequence shown here is derived from an EMBL/GenBank/DDBJ whole genome shotgun (WGS) entry which is preliminary data.</text>
</comment>
<keyword evidence="1" id="KW-0812">Transmembrane</keyword>
<dbReference type="InterPro" id="IPR000326">
    <property type="entry name" value="PAP2/HPO"/>
</dbReference>
<keyword evidence="1" id="KW-0472">Membrane</keyword>
<dbReference type="SMART" id="SM00014">
    <property type="entry name" value="acidPPc"/>
    <property type="match status" value="1"/>
</dbReference>
<evidence type="ECO:0000259" key="2">
    <source>
        <dbReference type="SMART" id="SM00014"/>
    </source>
</evidence>
<keyword evidence="4" id="KW-1185">Reference proteome</keyword>
<feature type="transmembrane region" description="Helical" evidence="1">
    <location>
        <begin position="233"/>
        <end position="254"/>
    </location>
</feature>
<name>A0A8J7HD55_9CYAN</name>
<dbReference type="Proteomes" id="UP000599391">
    <property type="component" value="Unassembled WGS sequence"/>
</dbReference>
<organism evidence="3 4">
    <name type="scientific">Atlanticothrix silvestris CENA357</name>
    <dbReference type="NCBI Taxonomy" id="1725252"/>
    <lineage>
        <taxon>Bacteria</taxon>
        <taxon>Bacillati</taxon>
        <taxon>Cyanobacteriota</taxon>
        <taxon>Cyanophyceae</taxon>
        <taxon>Nostocales</taxon>
        <taxon>Nodulariaceae</taxon>
        <taxon>Atlanticothrix</taxon>
        <taxon>Atlanticothrix silvestris</taxon>
    </lineage>
</organism>
<accession>A0A8J7HD55</accession>